<evidence type="ECO:0000256" key="2">
    <source>
        <dbReference type="ARBA" id="ARBA00023002"/>
    </source>
</evidence>
<evidence type="ECO:0000256" key="1">
    <source>
        <dbReference type="ARBA" id="ARBA00006484"/>
    </source>
</evidence>
<dbReference type="Pfam" id="PF00106">
    <property type="entry name" value="adh_short"/>
    <property type="match status" value="1"/>
</dbReference>
<dbReference type="Proteomes" id="UP001203423">
    <property type="component" value="Unassembled WGS sequence"/>
</dbReference>
<keyword evidence="2" id="KW-0560">Oxidoreductase</keyword>
<dbReference type="RefSeq" id="WP_248940125.1">
    <property type="nucleotide sequence ID" value="NZ_JAKIKS010000032.1"/>
</dbReference>
<dbReference type="SMART" id="SM00822">
    <property type="entry name" value="PKS_KR"/>
    <property type="match status" value="1"/>
</dbReference>
<evidence type="ECO:0000313" key="5">
    <source>
        <dbReference type="EMBL" id="MCL1124848.1"/>
    </source>
</evidence>
<comment type="similarity">
    <text evidence="1 3">Belongs to the short-chain dehydrogenases/reductases (SDR) family.</text>
</comment>
<dbReference type="InterPro" id="IPR057326">
    <property type="entry name" value="KR_dom"/>
</dbReference>
<feature type="domain" description="Ketoreductase" evidence="4">
    <location>
        <begin position="10"/>
        <end position="169"/>
    </location>
</feature>
<organism evidence="5 6">
    <name type="scientific">Shewanella surugensis</name>
    <dbReference type="NCBI Taxonomy" id="212020"/>
    <lineage>
        <taxon>Bacteria</taxon>
        <taxon>Pseudomonadati</taxon>
        <taxon>Pseudomonadota</taxon>
        <taxon>Gammaproteobacteria</taxon>
        <taxon>Alteromonadales</taxon>
        <taxon>Shewanellaceae</taxon>
        <taxon>Shewanella</taxon>
    </lineage>
</organism>
<dbReference type="InterPro" id="IPR020904">
    <property type="entry name" value="Sc_DH/Rdtase_CS"/>
</dbReference>
<dbReference type="PRINTS" id="PR00081">
    <property type="entry name" value="GDHRDH"/>
</dbReference>
<gene>
    <name evidence="5" type="ORF">L2764_10275</name>
</gene>
<dbReference type="InterPro" id="IPR036291">
    <property type="entry name" value="NAD(P)-bd_dom_sf"/>
</dbReference>
<dbReference type="CDD" id="cd05233">
    <property type="entry name" value="SDR_c"/>
    <property type="match status" value="1"/>
</dbReference>
<dbReference type="EMBL" id="JAKIKS010000032">
    <property type="protein sequence ID" value="MCL1124848.1"/>
    <property type="molecule type" value="Genomic_DNA"/>
</dbReference>
<accession>A0ABT0LAX0</accession>
<dbReference type="PRINTS" id="PR00080">
    <property type="entry name" value="SDRFAMILY"/>
</dbReference>
<dbReference type="Gene3D" id="3.40.50.720">
    <property type="entry name" value="NAD(P)-binding Rossmann-like Domain"/>
    <property type="match status" value="1"/>
</dbReference>
<dbReference type="PANTHER" id="PTHR43115:SF4">
    <property type="entry name" value="DEHYDROGENASE_REDUCTASE SDR FAMILY MEMBER 11"/>
    <property type="match status" value="1"/>
</dbReference>
<dbReference type="InterPro" id="IPR002347">
    <property type="entry name" value="SDR_fam"/>
</dbReference>
<evidence type="ECO:0000256" key="3">
    <source>
        <dbReference type="RuleBase" id="RU000363"/>
    </source>
</evidence>
<comment type="caution">
    <text evidence="5">The sequence shown here is derived from an EMBL/GenBank/DDBJ whole genome shotgun (WGS) entry which is preliminary data.</text>
</comment>
<reference evidence="5 6" key="1">
    <citation type="submission" date="2022-01" db="EMBL/GenBank/DDBJ databases">
        <title>Whole genome-based taxonomy of the Shewanellaceae.</title>
        <authorList>
            <person name="Martin-Rodriguez A.J."/>
        </authorList>
    </citation>
    <scope>NUCLEOTIDE SEQUENCE [LARGE SCALE GENOMIC DNA]</scope>
    <source>
        <strain evidence="5 6">DSM 17177</strain>
    </source>
</reference>
<keyword evidence="6" id="KW-1185">Reference proteome</keyword>
<evidence type="ECO:0000259" key="4">
    <source>
        <dbReference type="SMART" id="SM00822"/>
    </source>
</evidence>
<dbReference type="SUPFAM" id="SSF51735">
    <property type="entry name" value="NAD(P)-binding Rossmann-fold domains"/>
    <property type="match status" value="1"/>
</dbReference>
<dbReference type="PANTHER" id="PTHR43115">
    <property type="entry name" value="DEHYDROGENASE/REDUCTASE SDR FAMILY MEMBER 11"/>
    <property type="match status" value="1"/>
</dbReference>
<evidence type="ECO:0000313" key="6">
    <source>
        <dbReference type="Proteomes" id="UP001203423"/>
    </source>
</evidence>
<name>A0ABT0LAX0_9GAMM</name>
<proteinExistence type="inferred from homology"/>
<sequence length="246" mass="26382">MTNSLTQEKALIVITGASSGIGAAMAKAFHAKGHPLLLLARRLEPMQALELNNTLCMSVDVTDATSIKEAIATAEEQYGKVGALINNAGTMLLGQVDVQEPMEWTRMLNINVMGVLNGIHAVLADMKARNTGTIINISSIAGFKTFPNHAAYCATKFAVHGLTENIREEVAMDDVRVITISPGAVETNLLSHTTNDEIKAGYSDWKDEMGGVIAPKTIADAALFAYEQPQSVCVREMVIAATRQQP</sequence>
<protein>
    <submittedName>
        <fullName evidence="5">SDR family oxidoreductase</fullName>
    </submittedName>
</protein>
<dbReference type="PROSITE" id="PS00061">
    <property type="entry name" value="ADH_SHORT"/>
    <property type="match status" value="1"/>
</dbReference>